<proteinExistence type="predicted"/>
<dbReference type="HOGENOM" id="CLU_077925_1_0_11"/>
<dbReference type="RefSeq" id="WP_014442397.1">
    <property type="nucleotide sequence ID" value="NC_017093.1"/>
</dbReference>
<evidence type="ECO:0000313" key="2">
    <source>
        <dbReference type="EMBL" id="BAL87502.1"/>
    </source>
</evidence>
<dbReference type="GO" id="GO:0016740">
    <property type="term" value="F:transferase activity"/>
    <property type="evidence" value="ECO:0007669"/>
    <property type="project" value="UniProtKB-KW"/>
</dbReference>
<organism evidence="2 3">
    <name type="scientific">Actinoplanes missouriensis (strain ATCC 14538 / DSM 43046 / CBS 188.64 / JCM 3121 / NBRC 102363 / NCIMB 12654 / NRRL B-3342 / UNCC 431)</name>
    <dbReference type="NCBI Taxonomy" id="512565"/>
    <lineage>
        <taxon>Bacteria</taxon>
        <taxon>Bacillati</taxon>
        <taxon>Actinomycetota</taxon>
        <taxon>Actinomycetes</taxon>
        <taxon>Micromonosporales</taxon>
        <taxon>Micromonosporaceae</taxon>
        <taxon>Actinoplanes</taxon>
    </lineage>
</organism>
<reference evidence="2 3" key="1">
    <citation type="submission" date="2012-02" db="EMBL/GenBank/DDBJ databases">
        <title>Complete genome sequence of Actinoplanes missouriensis 431 (= NBRC 102363).</title>
        <authorList>
            <person name="Ohnishi Y."/>
            <person name="Ishikawa J."/>
            <person name="Sekine M."/>
            <person name="Hosoyama A."/>
            <person name="Harada T."/>
            <person name="Narita H."/>
            <person name="Hata T."/>
            <person name="Konno Y."/>
            <person name="Tutikane K."/>
            <person name="Fujita N."/>
            <person name="Horinouchi S."/>
            <person name="Hayakawa M."/>
        </authorList>
    </citation>
    <scope>NUCLEOTIDE SEQUENCE [LARGE SCALE GENOMIC DNA]</scope>
    <source>
        <strain evidence="3">ATCC 14538 / DSM 43046 / CBS 188.64 / JCM 3121 / NBRC 102363 / NCIMB 12654 / NRRL B-3342 / UNCC 431</strain>
    </source>
</reference>
<gene>
    <name evidence="2" type="ordered locus">AMIS_22820</name>
</gene>
<keyword evidence="2" id="KW-0808">Transferase</keyword>
<dbReference type="SUPFAM" id="SSF56112">
    <property type="entry name" value="Protein kinase-like (PK-like)"/>
    <property type="match status" value="1"/>
</dbReference>
<dbReference type="Pfam" id="PF01636">
    <property type="entry name" value="APH"/>
    <property type="match status" value="1"/>
</dbReference>
<dbReference type="EMBL" id="AP012319">
    <property type="protein sequence ID" value="BAL87502.1"/>
    <property type="molecule type" value="Genomic_DNA"/>
</dbReference>
<feature type="domain" description="Aminoglycoside phosphotransferase" evidence="1">
    <location>
        <begin position="148"/>
        <end position="214"/>
    </location>
</feature>
<dbReference type="InterPro" id="IPR002575">
    <property type="entry name" value="Aminoglycoside_PTrfase"/>
</dbReference>
<evidence type="ECO:0000259" key="1">
    <source>
        <dbReference type="Pfam" id="PF01636"/>
    </source>
</evidence>
<dbReference type="PATRIC" id="fig|512565.3.peg.2277"/>
<name>I0H3B5_ACTM4</name>
<sequence length="265" mass="28588">MRIDWTALPEAVKTEIADRVGGTHVTPATTGDHAEIAATVTGTNGRVFVKAASTDFGVRSLRFELRVSEAISGPLSPAVLWHFEAADWLVVGYEHCEGPHADLSPGSPDLDLLGQALTVLGETPTPDVPLFSPKARLGFEHPTMNGDTLVHTDLCPANLIVTPHGLQIVDWAMAAKAAPWVELAMLMPWLISAGHTPEQAEQWLARHPAWQSADPGVLGYFATKNAEKWASKSAGSTAAWMHDLAAWTSKWSTYRLRTSNTAPTN</sequence>
<dbReference type="Proteomes" id="UP000007882">
    <property type="component" value="Chromosome"/>
</dbReference>
<accession>I0H3B5</accession>
<dbReference type="KEGG" id="ams:AMIS_22820"/>
<dbReference type="eggNOG" id="COG0510">
    <property type="taxonomic scope" value="Bacteria"/>
</dbReference>
<keyword evidence="3" id="KW-1185">Reference proteome</keyword>
<dbReference type="Gene3D" id="3.90.1200.10">
    <property type="match status" value="1"/>
</dbReference>
<dbReference type="OrthoDB" id="2570531at2"/>
<protein>
    <submittedName>
        <fullName evidence="2">Putative phosphotransferase</fullName>
    </submittedName>
</protein>
<evidence type="ECO:0000313" key="3">
    <source>
        <dbReference type="Proteomes" id="UP000007882"/>
    </source>
</evidence>
<dbReference type="InterPro" id="IPR011009">
    <property type="entry name" value="Kinase-like_dom_sf"/>
</dbReference>
<dbReference type="AlphaFoldDB" id="I0H3B5"/>
<dbReference type="STRING" id="512565.AMIS_22820"/>